<dbReference type="PANTHER" id="PTHR12369:SF13">
    <property type="entry name" value="HEXOSYLTRANSFERASE"/>
    <property type="match status" value="1"/>
</dbReference>
<evidence type="ECO:0000313" key="11">
    <source>
        <dbReference type="EMBL" id="CAF4599517.1"/>
    </source>
</evidence>
<name>A0A816FB09_9BILA</name>
<evidence type="ECO:0000256" key="8">
    <source>
        <dbReference type="ARBA" id="ARBA00023136"/>
    </source>
</evidence>
<evidence type="ECO:0000256" key="2">
    <source>
        <dbReference type="ARBA" id="ARBA00009239"/>
    </source>
</evidence>
<dbReference type="InterPro" id="IPR051227">
    <property type="entry name" value="CS_glycosyltransferase"/>
</dbReference>
<dbReference type="GO" id="GO:0032580">
    <property type="term" value="C:Golgi cisterna membrane"/>
    <property type="evidence" value="ECO:0007669"/>
    <property type="project" value="UniProtKB-SubCell"/>
</dbReference>
<evidence type="ECO:0000256" key="1">
    <source>
        <dbReference type="ARBA" id="ARBA00004447"/>
    </source>
</evidence>
<evidence type="ECO:0000313" key="12">
    <source>
        <dbReference type="Proteomes" id="UP000663829"/>
    </source>
</evidence>
<feature type="non-terminal residue" evidence="10">
    <location>
        <position position="139"/>
    </location>
</feature>
<organism evidence="10 12">
    <name type="scientific">Didymodactylos carnosus</name>
    <dbReference type="NCBI Taxonomy" id="1234261"/>
    <lineage>
        <taxon>Eukaryota</taxon>
        <taxon>Metazoa</taxon>
        <taxon>Spiralia</taxon>
        <taxon>Gnathifera</taxon>
        <taxon>Rotifera</taxon>
        <taxon>Eurotatoria</taxon>
        <taxon>Bdelloidea</taxon>
        <taxon>Philodinida</taxon>
        <taxon>Philodinidae</taxon>
        <taxon>Didymodactylos</taxon>
    </lineage>
</organism>
<dbReference type="Pfam" id="PF05679">
    <property type="entry name" value="CHGN"/>
    <property type="match status" value="1"/>
</dbReference>
<comment type="caution">
    <text evidence="10">The sequence shown here is derived from an EMBL/GenBank/DDBJ whole genome shotgun (WGS) entry which is preliminary data.</text>
</comment>
<evidence type="ECO:0000256" key="3">
    <source>
        <dbReference type="ARBA" id="ARBA00022679"/>
    </source>
</evidence>
<gene>
    <name evidence="10" type="ORF">GPM918_LOCUS45845</name>
    <name evidence="11" type="ORF">SRO942_LOCUS48811</name>
</gene>
<evidence type="ECO:0000256" key="7">
    <source>
        <dbReference type="ARBA" id="ARBA00023034"/>
    </source>
</evidence>
<dbReference type="GO" id="GO:0047238">
    <property type="term" value="F:glucuronosyl-N-acetylgalactosaminyl-proteoglycan 4-beta-N-acetylgalactosaminyltransferase activity"/>
    <property type="evidence" value="ECO:0007669"/>
    <property type="project" value="TreeGrafter"/>
</dbReference>
<protein>
    <recommendedName>
        <fullName evidence="9">Hexosyltransferase</fullName>
        <ecNumber evidence="9">2.4.1.-</ecNumber>
    </recommendedName>
</protein>
<dbReference type="Proteomes" id="UP000681722">
    <property type="component" value="Unassembled WGS sequence"/>
</dbReference>
<sequence>RFDFDTDINKLSKTDDFNKTLTVHPVNDLETMLKLQKYFNQVEIDEIKQDIFKHEQNIEQLSCYAPDGCNQIPWPVGVPPPYRPPTRFDVLRWDYFNETHIYLETDNDVVGLMKQDYHDDVHEIINYSIAQIQKKYGPK</sequence>
<keyword evidence="6" id="KW-1133">Transmembrane helix</keyword>
<accession>A0A816FB09</accession>
<evidence type="ECO:0000256" key="6">
    <source>
        <dbReference type="ARBA" id="ARBA00022989"/>
    </source>
</evidence>
<evidence type="ECO:0000256" key="9">
    <source>
        <dbReference type="RuleBase" id="RU364016"/>
    </source>
</evidence>
<evidence type="ECO:0000256" key="4">
    <source>
        <dbReference type="ARBA" id="ARBA00022692"/>
    </source>
</evidence>
<keyword evidence="7 9" id="KW-0333">Golgi apparatus</keyword>
<keyword evidence="3 9" id="KW-0808">Transferase</keyword>
<dbReference type="PANTHER" id="PTHR12369">
    <property type="entry name" value="CHONDROITIN SYNTHASE"/>
    <property type="match status" value="1"/>
</dbReference>
<dbReference type="OrthoDB" id="9985088at2759"/>
<dbReference type="AlphaFoldDB" id="A0A816FB09"/>
<proteinExistence type="inferred from homology"/>
<comment type="similarity">
    <text evidence="2 9">Belongs to the chondroitin N-acetylgalactosaminyltransferase family.</text>
</comment>
<evidence type="ECO:0000256" key="5">
    <source>
        <dbReference type="ARBA" id="ARBA00022968"/>
    </source>
</evidence>
<reference evidence="10" key="1">
    <citation type="submission" date="2021-02" db="EMBL/GenBank/DDBJ databases">
        <authorList>
            <person name="Nowell W R."/>
        </authorList>
    </citation>
    <scope>NUCLEOTIDE SEQUENCE</scope>
</reference>
<keyword evidence="12" id="KW-1185">Reference proteome</keyword>
<keyword evidence="8" id="KW-0472">Membrane</keyword>
<evidence type="ECO:0000313" key="10">
    <source>
        <dbReference type="EMBL" id="CAF1657822.1"/>
    </source>
</evidence>
<dbReference type="EMBL" id="CAJOBC010127206">
    <property type="protein sequence ID" value="CAF4599517.1"/>
    <property type="molecule type" value="Genomic_DNA"/>
</dbReference>
<dbReference type="Proteomes" id="UP000663829">
    <property type="component" value="Unassembled WGS sequence"/>
</dbReference>
<dbReference type="EC" id="2.4.1.-" evidence="9"/>
<dbReference type="InterPro" id="IPR008428">
    <property type="entry name" value="Chond_GalNAc"/>
</dbReference>
<comment type="subcellular location">
    <subcellularLocation>
        <location evidence="1 9">Golgi apparatus</location>
        <location evidence="1 9">Golgi stack membrane</location>
        <topology evidence="1 9">Single-pass type II membrane protein</topology>
    </subcellularLocation>
</comment>
<keyword evidence="5 9" id="KW-0735">Signal-anchor</keyword>
<dbReference type="EMBL" id="CAJNOQ010054418">
    <property type="protein sequence ID" value="CAF1657822.1"/>
    <property type="molecule type" value="Genomic_DNA"/>
</dbReference>
<keyword evidence="4" id="KW-0812">Transmembrane</keyword>